<reference evidence="1 2" key="1">
    <citation type="journal article" date="2019" name="Sci. Rep.">
        <title>Orb-weaving spider Araneus ventricosus genome elucidates the spidroin gene catalogue.</title>
        <authorList>
            <person name="Kono N."/>
            <person name="Nakamura H."/>
            <person name="Ohtoshi R."/>
            <person name="Moran D.A.P."/>
            <person name="Shinohara A."/>
            <person name="Yoshida Y."/>
            <person name="Fujiwara M."/>
            <person name="Mori M."/>
            <person name="Tomita M."/>
            <person name="Arakawa K."/>
        </authorList>
    </citation>
    <scope>NUCLEOTIDE SEQUENCE [LARGE SCALE GENOMIC DNA]</scope>
</reference>
<keyword evidence="2" id="KW-1185">Reference proteome</keyword>
<organism evidence="1 2">
    <name type="scientific">Araneus ventricosus</name>
    <name type="common">Orbweaver spider</name>
    <name type="synonym">Epeira ventricosa</name>
    <dbReference type="NCBI Taxonomy" id="182803"/>
    <lineage>
        <taxon>Eukaryota</taxon>
        <taxon>Metazoa</taxon>
        <taxon>Ecdysozoa</taxon>
        <taxon>Arthropoda</taxon>
        <taxon>Chelicerata</taxon>
        <taxon>Arachnida</taxon>
        <taxon>Araneae</taxon>
        <taxon>Araneomorphae</taxon>
        <taxon>Entelegynae</taxon>
        <taxon>Araneoidea</taxon>
        <taxon>Araneidae</taxon>
        <taxon>Araneus</taxon>
    </lineage>
</organism>
<accession>A0A4Y2C5B9</accession>
<dbReference type="Proteomes" id="UP000499080">
    <property type="component" value="Unassembled WGS sequence"/>
</dbReference>
<evidence type="ECO:0000313" key="2">
    <source>
        <dbReference type="Proteomes" id="UP000499080"/>
    </source>
</evidence>
<evidence type="ECO:0000313" key="1">
    <source>
        <dbReference type="EMBL" id="GBL99670.1"/>
    </source>
</evidence>
<protein>
    <submittedName>
        <fullName evidence="1">Uncharacterized protein</fullName>
    </submittedName>
</protein>
<proteinExistence type="predicted"/>
<dbReference type="AlphaFoldDB" id="A0A4Y2C5B9"/>
<sequence>MNSLWLVECVSFPDIDTVSIKTISHPVSSRRTGRPQRDFESCSTKIKRRRIQHILETSSQQDISMAAEVQLLREGKRDSSTIVKELCDFSPKRGTTIKKAMKRFSSPKQSCLSEDQVIIDL</sequence>
<gene>
    <name evidence="1" type="ORF">AVEN_249721_1</name>
</gene>
<comment type="caution">
    <text evidence="1">The sequence shown here is derived from an EMBL/GenBank/DDBJ whole genome shotgun (WGS) entry which is preliminary data.</text>
</comment>
<dbReference type="OrthoDB" id="8193306at2759"/>
<name>A0A4Y2C5B9_ARAVE</name>
<dbReference type="EMBL" id="BGPR01000150">
    <property type="protein sequence ID" value="GBL99670.1"/>
    <property type="molecule type" value="Genomic_DNA"/>
</dbReference>